<evidence type="ECO:0000256" key="5">
    <source>
        <dbReference type="ARBA" id="ARBA00023125"/>
    </source>
</evidence>
<keyword evidence="1" id="KW-0479">Metal-binding</keyword>
<dbReference type="PRINTS" id="PR00047">
    <property type="entry name" value="STROIDFINGER"/>
</dbReference>
<gene>
    <name evidence="10" type="ORF">AB6A40_007417</name>
</gene>
<dbReference type="Proteomes" id="UP001608902">
    <property type="component" value="Unassembled WGS sequence"/>
</dbReference>
<keyword evidence="7" id="KW-0675">Receptor</keyword>
<keyword evidence="11" id="KW-1185">Reference proteome</keyword>
<evidence type="ECO:0000256" key="2">
    <source>
        <dbReference type="ARBA" id="ARBA00022771"/>
    </source>
</evidence>
<evidence type="ECO:0000313" key="10">
    <source>
        <dbReference type="EMBL" id="MFH4980708.1"/>
    </source>
</evidence>
<dbReference type="GO" id="GO:0003677">
    <property type="term" value="F:DNA binding"/>
    <property type="evidence" value="ECO:0007669"/>
    <property type="project" value="UniProtKB-KW"/>
</dbReference>
<reference evidence="10 11" key="1">
    <citation type="submission" date="2024-08" db="EMBL/GenBank/DDBJ databases">
        <title>Gnathostoma spinigerum genome.</title>
        <authorList>
            <person name="Gonzalez-Bertolin B."/>
            <person name="Monzon S."/>
            <person name="Zaballos A."/>
            <person name="Jimenez P."/>
            <person name="Dekumyoy P."/>
            <person name="Varona S."/>
            <person name="Cuesta I."/>
            <person name="Sumanam S."/>
            <person name="Adisakwattana P."/>
            <person name="Gasser R.B."/>
            <person name="Hernandez-Gonzalez A."/>
            <person name="Young N.D."/>
            <person name="Perteguer M.J."/>
        </authorList>
    </citation>
    <scope>NUCLEOTIDE SEQUENCE [LARGE SCALE GENOMIC DNA]</scope>
    <source>
        <strain evidence="10">AL3</strain>
        <tissue evidence="10">Liver</tissue>
    </source>
</reference>
<dbReference type="InterPro" id="IPR001628">
    <property type="entry name" value="Znf_hrmn_rcpt"/>
</dbReference>
<dbReference type="Gene3D" id="3.30.50.10">
    <property type="entry name" value="Erythroid Transcription Factor GATA-1, subunit A"/>
    <property type="match status" value="1"/>
</dbReference>
<dbReference type="AlphaFoldDB" id="A0ABD6EL55"/>
<feature type="domain" description="Nuclear receptor" evidence="9">
    <location>
        <begin position="27"/>
        <end position="120"/>
    </location>
</feature>
<dbReference type="InterPro" id="IPR013088">
    <property type="entry name" value="Znf_NHR/GATA"/>
</dbReference>
<proteinExistence type="predicted"/>
<dbReference type="PANTHER" id="PTHR48092">
    <property type="entry name" value="KNIRPS-RELATED PROTEIN-RELATED"/>
    <property type="match status" value="1"/>
</dbReference>
<evidence type="ECO:0000256" key="8">
    <source>
        <dbReference type="ARBA" id="ARBA00023242"/>
    </source>
</evidence>
<dbReference type="GO" id="GO:0008270">
    <property type="term" value="F:zinc ion binding"/>
    <property type="evidence" value="ECO:0007669"/>
    <property type="project" value="UniProtKB-KW"/>
</dbReference>
<evidence type="ECO:0000313" key="11">
    <source>
        <dbReference type="Proteomes" id="UP001608902"/>
    </source>
</evidence>
<keyword evidence="3" id="KW-0862">Zinc</keyword>
<organism evidence="10 11">
    <name type="scientific">Gnathostoma spinigerum</name>
    <dbReference type="NCBI Taxonomy" id="75299"/>
    <lineage>
        <taxon>Eukaryota</taxon>
        <taxon>Metazoa</taxon>
        <taxon>Ecdysozoa</taxon>
        <taxon>Nematoda</taxon>
        <taxon>Chromadorea</taxon>
        <taxon>Rhabditida</taxon>
        <taxon>Spirurina</taxon>
        <taxon>Gnathostomatomorpha</taxon>
        <taxon>Gnathostomatoidea</taxon>
        <taxon>Gnathostomatidae</taxon>
        <taxon>Gnathostoma</taxon>
    </lineage>
</organism>
<protein>
    <recommendedName>
        <fullName evidence="9">Nuclear receptor domain-containing protein</fullName>
    </recommendedName>
</protein>
<keyword evidence="8" id="KW-0539">Nucleus</keyword>
<keyword evidence="6" id="KW-0804">Transcription</keyword>
<keyword evidence="4" id="KW-0805">Transcription regulation</keyword>
<accession>A0ABD6EL55</accession>
<dbReference type="PROSITE" id="PS51030">
    <property type="entry name" value="NUCLEAR_REC_DBD_2"/>
    <property type="match status" value="1"/>
</dbReference>
<evidence type="ECO:0000256" key="1">
    <source>
        <dbReference type="ARBA" id="ARBA00022723"/>
    </source>
</evidence>
<evidence type="ECO:0000256" key="6">
    <source>
        <dbReference type="ARBA" id="ARBA00023163"/>
    </source>
</evidence>
<keyword evidence="2" id="KW-0863">Zinc-finger</keyword>
<name>A0ABD6EL55_9BILA</name>
<dbReference type="Pfam" id="PF00105">
    <property type="entry name" value="zf-C4"/>
    <property type="match status" value="2"/>
</dbReference>
<dbReference type="EMBL" id="JBGFUD010005962">
    <property type="protein sequence ID" value="MFH4980708.1"/>
    <property type="molecule type" value="Genomic_DNA"/>
</dbReference>
<dbReference type="PROSITE" id="PS00031">
    <property type="entry name" value="NUCLEAR_REC_DBD_1"/>
    <property type="match status" value="1"/>
</dbReference>
<evidence type="ECO:0000256" key="4">
    <source>
        <dbReference type="ARBA" id="ARBA00023015"/>
    </source>
</evidence>
<comment type="caution">
    <text evidence="10">The sequence shown here is derived from an EMBL/GenBank/DDBJ whole genome shotgun (WGS) entry which is preliminary data.</text>
</comment>
<sequence>MVESGPLGSDYGVRSMTVTSKSVSKITFQCQVCNEVARGYHFGAFTCEGCKSFFGRTCKPMKSNGERKGNGTMTSPIARVNLHCKNGGKCNVQGRNRTSCKFCRFNKCIEVGMAPQSEFHKN</sequence>
<dbReference type="SUPFAM" id="SSF57716">
    <property type="entry name" value="Glucocorticoid receptor-like (DNA-binding domain)"/>
    <property type="match status" value="1"/>
</dbReference>
<evidence type="ECO:0000256" key="7">
    <source>
        <dbReference type="ARBA" id="ARBA00023170"/>
    </source>
</evidence>
<evidence type="ECO:0000259" key="9">
    <source>
        <dbReference type="PROSITE" id="PS51030"/>
    </source>
</evidence>
<dbReference type="SMART" id="SM00399">
    <property type="entry name" value="ZnF_C4"/>
    <property type="match status" value="1"/>
</dbReference>
<dbReference type="InterPro" id="IPR050200">
    <property type="entry name" value="Nuclear_hormone_rcpt_NR3"/>
</dbReference>
<evidence type="ECO:0000256" key="3">
    <source>
        <dbReference type="ARBA" id="ARBA00022833"/>
    </source>
</evidence>
<keyword evidence="5" id="KW-0238">DNA-binding</keyword>